<evidence type="ECO:0000313" key="1">
    <source>
        <dbReference type="EMBL" id="KAF2022751.1"/>
    </source>
</evidence>
<name>A0A9P4GVV5_9PLEO</name>
<dbReference type="AlphaFoldDB" id="A0A9P4GVV5"/>
<dbReference type="Proteomes" id="UP000799777">
    <property type="component" value="Unassembled WGS sequence"/>
</dbReference>
<dbReference type="EMBL" id="ML978453">
    <property type="protein sequence ID" value="KAF2022751.1"/>
    <property type="molecule type" value="Genomic_DNA"/>
</dbReference>
<comment type="caution">
    <text evidence="1">The sequence shown here is derived from an EMBL/GenBank/DDBJ whole genome shotgun (WGS) entry which is preliminary data.</text>
</comment>
<organism evidence="1 2">
    <name type="scientific">Setomelanomma holmii</name>
    <dbReference type="NCBI Taxonomy" id="210430"/>
    <lineage>
        <taxon>Eukaryota</taxon>
        <taxon>Fungi</taxon>
        <taxon>Dikarya</taxon>
        <taxon>Ascomycota</taxon>
        <taxon>Pezizomycotina</taxon>
        <taxon>Dothideomycetes</taxon>
        <taxon>Pleosporomycetidae</taxon>
        <taxon>Pleosporales</taxon>
        <taxon>Pleosporineae</taxon>
        <taxon>Phaeosphaeriaceae</taxon>
        <taxon>Setomelanomma</taxon>
    </lineage>
</organism>
<evidence type="ECO:0000313" key="2">
    <source>
        <dbReference type="Proteomes" id="UP000799777"/>
    </source>
</evidence>
<accession>A0A9P4GVV5</accession>
<protein>
    <submittedName>
        <fullName evidence="1">Uncharacterized protein</fullName>
    </submittedName>
</protein>
<keyword evidence="2" id="KW-1185">Reference proteome</keyword>
<gene>
    <name evidence="1" type="ORF">EK21DRAFT_119425</name>
</gene>
<sequence length="63" mass="7313">MAYRLGTAMTSEELEASFQSLKLVSKKLAISYAKERLMQNEIMRLRREIELIEVDQIAFEECG</sequence>
<reference evidence="1" key="1">
    <citation type="journal article" date="2020" name="Stud. Mycol.">
        <title>101 Dothideomycetes genomes: a test case for predicting lifestyles and emergence of pathogens.</title>
        <authorList>
            <person name="Haridas S."/>
            <person name="Albert R."/>
            <person name="Binder M."/>
            <person name="Bloem J."/>
            <person name="Labutti K."/>
            <person name="Salamov A."/>
            <person name="Andreopoulos B."/>
            <person name="Baker S."/>
            <person name="Barry K."/>
            <person name="Bills G."/>
            <person name="Bluhm B."/>
            <person name="Cannon C."/>
            <person name="Castanera R."/>
            <person name="Culley D."/>
            <person name="Daum C."/>
            <person name="Ezra D."/>
            <person name="Gonzalez J."/>
            <person name="Henrissat B."/>
            <person name="Kuo A."/>
            <person name="Liang C."/>
            <person name="Lipzen A."/>
            <person name="Lutzoni F."/>
            <person name="Magnuson J."/>
            <person name="Mondo S."/>
            <person name="Nolan M."/>
            <person name="Ohm R."/>
            <person name="Pangilinan J."/>
            <person name="Park H.-J."/>
            <person name="Ramirez L."/>
            <person name="Alfaro M."/>
            <person name="Sun H."/>
            <person name="Tritt A."/>
            <person name="Yoshinaga Y."/>
            <person name="Zwiers L.-H."/>
            <person name="Turgeon B."/>
            <person name="Goodwin S."/>
            <person name="Spatafora J."/>
            <person name="Crous P."/>
            <person name="Grigoriev I."/>
        </authorList>
    </citation>
    <scope>NUCLEOTIDE SEQUENCE</scope>
    <source>
        <strain evidence="1">CBS 110217</strain>
    </source>
</reference>
<proteinExistence type="predicted"/>